<proteinExistence type="predicted"/>
<dbReference type="AlphaFoldDB" id="A0A1D1W465"/>
<evidence type="ECO:0000256" key="1">
    <source>
        <dbReference type="SAM" id="MobiDB-lite"/>
    </source>
</evidence>
<reference evidence="2 3" key="1">
    <citation type="journal article" date="2016" name="Nat. Commun.">
        <title>Extremotolerant tardigrade genome and improved radiotolerance of human cultured cells by tardigrade-unique protein.</title>
        <authorList>
            <person name="Hashimoto T."/>
            <person name="Horikawa D.D."/>
            <person name="Saito Y."/>
            <person name="Kuwahara H."/>
            <person name="Kozuka-Hata H."/>
            <person name="Shin-I T."/>
            <person name="Minakuchi Y."/>
            <person name="Ohishi K."/>
            <person name="Motoyama A."/>
            <person name="Aizu T."/>
            <person name="Enomoto A."/>
            <person name="Kondo K."/>
            <person name="Tanaka S."/>
            <person name="Hara Y."/>
            <person name="Koshikawa S."/>
            <person name="Sagara H."/>
            <person name="Miura T."/>
            <person name="Yokobori S."/>
            <person name="Miyagawa K."/>
            <person name="Suzuki Y."/>
            <person name="Kubo T."/>
            <person name="Oyama M."/>
            <person name="Kohara Y."/>
            <person name="Fujiyama A."/>
            <person name="Arakawa K."/>
            <person name="Katayama T."/>
            <person name="Toyoda A."/>
            <person name="Kunieda T."/>
        </authorList>
    </citation>
    <scope>NUCLEOTIDE SEQUENCE [LARGE SCALE GENOMIC DNA]</scope>
    <source>
        <strain evidence="2 3">YOKOZUNA-1</strain>
    </source>
</reference>
<feature type="region of interest" description="Disordered" evidence="1">
    <location>
        <begin position="25"/>
        <end position="49"/>
    </location>
</feature>
<evidence type="ECO:0000313" key="2">
    <source>
        <dbReference type="EMBL" id="GAV08285.1"/>
    </source>
</evidence>
<accession>A0A1D1W465</accession>
<evidence type="ECO:0000313" key="3">
    <source>
        <dbReference type="Proteomes" id="UP000186922"/>
    </source>
</evidence>
<organism evidence="2 3">
    <name type="scientific">Ramazzottius varieornatus</name>
    <name type="common">Water bear</name>
    <name type="synonym">Tardigrade</name>
    <dbReference type="NCBI Taxonomy" id="947166"/>
    <lineage>
        <taxon>Eukaryota</taxon>
        <taxon>Metazoa</taxon>
        <taxon>Ecdysozoa</taxon>
        <taxon>Tardigrada</taxon>
        <taxon>Eutardigrada</taxon>
        <taxon>Parachela</taxon>
        <taxon>Hypsibioidea</taxon>
        <taxon>Ramazzottiidae</taxon>
        <taxon>Ramazzottius</taxon>
    </lineage>
</organism>
<gene>
    <name evidence="2" type="primary">RvY_18001-1</name>
    <name evidence="2" type="synonym">RvY_18001.1</name>
    <name evidence="2" type="ORF">RvY_18001</name>
</gene>
<protein>
    <submittedName>
        <fullName evidence="2">Uncharacterized protein</fullName>
    </submittedName>
</protein>
<comment type="caution">
    <text evidence="2">The sequence shown here is derived from an EMBL/GenBank/DDBJ whole genome shotgun (WGS) entry which is preliminary data.</text>
</comment>
<keyword evidence="3" id="KW-1185">Reference proteome</keyword>
<name>A0A1D1W465_RAMVA</name>
<dbReference type="EMBL" id="BDGG01000017">
    <property type="protein sequence ID" value="GAV08285.1"/>
    <property type="molecule type" value="Genomic_DNA"/>
</dbReference>
<sequence>MEHTMIKAILKNVASLRTCPNTHYSHSSRGNELGKPFQLILPGPPSNRGRCPNCYNAERNARLASDTRTKRKTDQQELRSITKKLKFIQENNDKLLFGSSRAVVKLLEDMTENKEQ</sequence>
<dbReference type="Proteomes" id="UP000186922">
    <property type="component" value="Unassembled WGS sequence"/>
</dbReference>